<dbReference type="EMBL" id="CM024789">
    <property type="protein sequence ID" value="KAG8014904.1"/>
    <property type="molecule type" value="Genomic_DNA"/>
</dbReference>
<proteinExistence type="predicted"/>
<dbReference type="Proteomes" id="UP000805704">
    <property type="component" value="Chromosome 1"/>
</dbReference>
<gene>
    <name evidence="1" type="ORF">GBF38_003612</name>
</gene>
<evidence type="ECO:0000313" key="2">
    <source>
        <dbReference type="Proteomes" id="UP000805704"/>
    </source>
</evidence>
<evidence type="ECO:0000313" key="1">
    <source>
        <dbReference type="EMBL" id="KAG8014904.1"/>
    </source>
</evidence>
<organism evidence="1 2">
    <name type="scientific">Nibea albiflora</name>
    <name type="common">Yellow drum</name>
    <name type="synonym">Corvina albiflora</name>
    <dbReference type="NCBI Taxonomy" id="240163"/>
    <lineage>
        <taxon>Eukaryota</taxon>
        <taxon>Metazoa</taxon>
        <taxon>Chordata</taxon>
        <taxon>Craniata</taxon>
        <taxon>Vertebrata</taxon>
        <taxon>Euteleostomi</taxon>
        <taxon>Actinopterygii</taxon>
        <taxon>Neopterygii</taxon>
        <taxon>Teleostei</taxon>
        <taxon>Neoteleostei</taxon>
        <taxon>Acanthomorphata</taxon>
        <taxon>Eupercaria</taxon>
        <taxon>Sciaenidae</taxon>
        <taxon>Nibea</taxon>
    </lineage>
</organism>
<comment type="caution">
    <text evidence="1">The sequence shown here is derived from an EMBL/GenBank/DDBJ whole genome shotgun (WGS) entry which is preliminary data.</text>
</comment>
<name>A0ACB7FL53_NIBAL</name>
<accession>A0ACB7FL53</accession>
<sequence length="136" mass="15289">MVGGGVKVHAGARCLSVMGLQEFWRSYKVLIVMVPSLGLIHWSWYNLKGNPLLHKDKEEYIPEPGIVAYVSRSPPAAAKSKRVMKPQSWLRRNWLWAAGGAFVSIHLATWLMQTAMKSAVRSESALKQKTAEERLD</sequence>
<keyword evidence="2" id="KW-1185">Reference proteome</keyword>
<reference evidence="1" key="1">
    <citation type="submission" date="2020-04" db="EMBL/GenBank/DDBJ databases">
        <title>A chromosome-scale assembly and high-density genetic map of the yellow drum (Nibea albiflora) genome.</title>
        <authorList>
            <person name="Xu D."/>
            <person name="Zhang W."/>
            <person name="Chen R."/>
            <person name="Tan P."/>
            <person name="Wang L."/>
            <person name="Song H."/>
            <person name="Tian L."/>
            <person name="Zhu Q."/>
            <person name="Wang B."/>
        </authorList>
    </citation>
    <scope>NUCLEOTIDE SEQUENCE</scope>
    <source>
        <strain evidence="1">ZJHYS-2018</strain>
    </source>
</reference>
<protein>
    <submittedName>
        <fullName evidence="1">Uncharacterized protein</fullName>
    </submittedName>
</protein>